<accession>A0ABX5KY74</accession>
<evidence type="ECO:0000313" key="3">
    <source>
        <dbReference type="Proteomes" id="UP000245217"/>
    </source>
</evidence>
<dbReference type="InterPro" id="IPR029044">
    <property type="entry name" value="Nucleotide-diphossugar_trans"/>
</dbReference>
<dbReference type="RefSeq" id="WP_109202187.1">
    <property type="nucleotide sequence ID" value="NZ_QEWS01000011.1"/>
</dbReference>
<sequence length="321" mass="37343">MKVSIIVPIYKVENEIERCLQSVLDQTYDKMELILVNDATPDKSFEIAKEYLANRSVFNKEIVFVEHEVNQGLSVARNSGIKASSGDYLFFLDSDDALENLSVIADMVSILLENQFPEVVMGNFNRYDGDKFIETLDLIERLYSNNTDIYTAFVAGDLWMTAWGKLVSRKIIVDHQLLFKEGIYHEDELWSFLLFRTIESLYVTPKPVYSYYERAGSIMSNCKEKNVRDFLTVTLDMYKAYQDNPAYMPKQTFISLEYARRAVLQKSFYVNDPELIQFALTELKKIKIPLLGTGKTSFLKQNLLLRFPAKFIVNYLRIKYR</sequence>
<gene>
    <name evidence="2" type="ORF">DC078_08875</name>
</gene>
<dbReference type="Gene3D" id="3.90.550.10">
    <property type="entry name" value="Spore Coat Polysaccharide Biosynthesis Protein SpsA, Chain A"/>
    <property type="match status" value="1"/>
</dbReference>
<dbReference type="SUPFAM" id="SSF53448">
    <property type="entry name" value="Nucleotide-diphospho-sugar transferases"/>
    <property type="match status" value="1"/>
</dbReference>
<evidence type="ECO:0000259" key="1">
    <source>
        <dbReference type="Pfam" id="PF00535"/>
    </source>
</evidence>
<proteinExistence type="predicted"/>
<dbReference type="Proteomes" id="UP000245217">
    <property type="component" value="Unassembled WGS sequence"/>
</dbReference>
<dbReference type="CDD" id="cd00761">
    <property type="entry name" value="Glyco_tranf_GTA_type"/>
    <property type="match status" value="1"/>
</dbReference>
<reference evidence="3" key="1">
    <citation type="submission" date="2018-05" db="EMBL/GenBank/DDBJ databases">
        <title>Ignatzschineria dubaiensis sp. nov., isolated from necrotic foot tissues of dromedaries (Camelus dromedarius) and associated maggots in Dubai, United Arab Emirates.</title>
        <authorList>
            <person name="Tsang C.C."/>
            <person name="Tang J.Y.M."/>
            <person name="Fong J.Y.H."/>
            <person name="Kinne J."/>
            <person name="Lee H.H."/>
            <person name="Joseph M."/>
            <person name="Jose S."/>
            <person name="Schuster R.K."/>
            <person name="Tang Y."/>
            <person name="Sivakumar S."/>
            <person name="Chen J.H.K."/>
            <person name="Teng J.L.L."/>
            <person name="Lau S.K.P."/>
            <person name="Wernery U."/>
            <person name="Woo P.C.Y."/>
        </authorList>
    </citation>
    <scope>NUCLEOTIDE SEQUENCE [LARGE SCALE GENOMIC DNA]</scope>
    <source>
        <strain evidence="3">UAE-HKU58</strain>
    </source>
</reference>
<dbReference type="EMBL" id="QEWV01000010">
    <property type="protein sequence ID" value="PWD90190.1"/>
    <property type="molecule type" value="Genomic_DNA"/>
</dbReference>
<comment type="caution">
    <text evidence="2">The sequence shown here is derived from an EMBL/GenBank/DDBJ whole genome shotgun (WGS) entry which is preliminary data.</text>
</comment>
<name>A0ABX5KY74_9GAMM</name>
<organism evidence="2 3">
    <name type="scientific">Ignatzschineria cameli</name>
    <dbReference type="NCBI Taxonomy" id="2182793"/>
    <lineage>
        <taxon>Bacteria</taxon>
        <taxon>Pseudomonadati</taxon>
        <taxon>Pseudomonadota</taxon>
        <taxon>Gammaproteobacteria</taxon>
        <taxon>Cardiobacteriales</taxon>
        <taxon>Ignatzschineriaceae</taxon>
        <taxon>Ignatzschineria</taxon>
    </lineage>
</organism>
<protein>
    <submittedName>
        <fullName evidence="2">Glycosyltransferase family 2 protein</fullName>
    </submittedName>
</protein>
<feature type="domain" description="Glycosyltransferase 2-like" evidence="1">
    <location>
        <begin position="4"/>
        <end position="138"/>
    </location>
</feature>
<dbReference type="PANTHER" id="PTHR22916:SF3">
    <property type="entry name" value="UDP-GLCNAC:BETAGAL BETA-1,3-N-ACETYLGLUCOSAMINYLTRANSFERASE-LIKE PROTEIN 1"/>
    <property type="match status" value="1"/>
</dbReference>
<dbReference type="PANTHER" id="PTHR22916">
    <property type="entry name" value="GLYCOSYLTRANSFERASE"/>
    <property type="match status" value="1"/>
</dbReference>
<dbReference type="InterPro" id="IPR001173">
    <property type="entry name" value="Glyco_trans_2-like"/>
</dbReference>
<keyword evidence="3" id="KW-1185">Reference proteome</keyword>
<evidence type="ECO:0000313" key="2">
    <source>
        <dbReference type="EMBL" id="PWD90190.1"/>
    </source>
</evidence>
<dbReference type="Pfam" id="PF00535">
    <property type="entry name" value="Glycos_transf_2"/>
    <property type="match status" value="1"/>
</dbReference>